<dbReference type="InterPro" id="IPR056884">
    <property type="entry name" value="NPHP3-like_N"/>
</dbReference>
<accession>A0A6G1HGZ6</accession>
<dbReference type="SUPFAM" id="SSF52540">
    <property type="entry name" value="P-loop containing nucleoside triphosphate hydrolases"/>
    <property type="match status" value="1"/>
</dbReference>
<protein>
    <submittedName>
        <fullName evidence="4">Uncharacterized protein</fullName>
    </submittedName>
</protein>
<feature type="domain" description="Nephrocystin 3-like N-terminal" evidence="2">
    <location>
        <begin position="68"/>
        <end position="244"/>
    </location>
</feature>
<dbReference type="PANTHER" id="PTHR10039:SF5">
    <property type="entry name" value="NACHT DOMAIN-CONTAINING PROTEIN"/>
    <property type="match status" value="1"/>
</dbReference>
<reference evidence="4" key="1">
    <citation type="journal article" date="2020" name="Stud. Mycol.">
        <title>101 Dothideomycetes genomes: a test case for predicting lifestyles and emergence of pathogens.</title>
        <authorList>
            <person name="Haridas S."/>
            <person name="Albert R."/>
            <person name="Binder M."/>
            <person name="Bloem J."/>
            <person name="Labutti K."/>
            <person name="Salamov A."/>
            <person name="Andreopoulos B."/>
            <person name="Baker S."/>
            <person name="Barry K."/>
            <person name="Bills G."/>
            <person name="Bluhm B."/>
            <person name="Cannon C."/>
            <person name="Castanera R."/>
            <person name="Culley D."/>
            <person name="Daum C."/>
            <person name="Ezra D."/>
            <person name="Gonzalez J."/>
            <person name="Henrissat B."/>
            <person name="Kuo A."/>
            <person name="Liang C."/>
            <person name="Lipzen A."/>
            <person name="Lutzoni F."/>
            <person name="Magnuson J."/>
            <person name="Mondo S."/>
            <person name="Nolan M."/>
            <person name="Ohm R."/>
            <person name="Pangilinan J."/>
            <person name="Park H.-J."/>
            <person name="Ramirez L."/>
            <person name="Alfaro M."/>
            <person name="Sun H."/>
            <person name="Tritt A."/>
            <person name="Yoshinaga Y."/>
            <person name="Zwiers L.-H."/>
            <person name="Turgeon B."/>
            <person name="Goodwin S."/>
            <person name="Spatafora J."/>
            <person name="Crous P."/>
            <person name="Grigoriev I."/>
        </authorList>
    </citation>
    <scope>NUCLEOTIDE SEQUENCE</scope>
    <source>
        <strain evidence="4">CBS 113979</strain>
    </source>
</reference>
<dbReference type="InterPro" id="IPR056693">
    <property type="entry name" value="DUF7791"/>
</dbReference>
<dbReference type="PANTHER" id="PTHR10039">
    <property type="entry name" value="AMELOGENIN"/>
    <property type="match status" value="1"/>
</dbReference>
<dbReference type="Gene3D" id="3.40.50.300">
    <property type="entry name" value="P-loop containing nucleotide triphosphate hydrolases"/>
    <property type="match status" value="1"/>
</dbReference>
<dbReference type="AlphaFoldDB" id="A0A6G1HGZ6"/>
<keyword evidence="1" id="KW-0677">Repeat</keyword>
<evidence type="ECO:0000313" key="4">
    <source>
        <dbReference type="EMBL" id="KAF1992354.1"/>
    </source>
</evidence>
<organism evidence="4 5">
    <name type="scientific">Aulographum hederae CBS 113979</name>
    <dbReference type="NCBI Taxonomy" id="1176131"/>
    <lineage>
        <taxon>Eukaryota</taxon>
        <taxon>Fungi</taxon>
        <taxon>Dikarya</taxon>
        <taxon>Ascomycota</taxon>
        <taxon>Pezizomycotina</taxon>
        <taxon>Dothideomycetes</taxon>
        <taxon>Pleosporomycetidae</taxon>
        <taxon>Aulographales</taxon>
        <taxon>Aulographaceae</taxon>
    </lineage>
</organism>
<proteinExistence type="predicted"/>
<gene>
    <name evidence="4" type="ORF">K402DRAFT_320597</name>
</gene>
<dbReference type="Proteomes" id="UP000800041">
    <property type="component" value="Unassembled WGS sequence"/>
</dbReference>
<dbReference type="Pfam" id="PF25053">
    <property type="entry name" value="DUF7791"/>
    <property type="match status" value="1"/>
</dbReference>
<dbReference type="Pfam" id="PF24883">
    <property type="entry name" value="NPHP3_N"/>
    <property type="match status" value="1"/>
</dbReference>
<sequence length="768" mass="87652">MTVEEKVKETLHNTDKTNLINEYILESLTYPSMKDREDDVMEAHRDTFSWIFQGRDAPQAKQETSALNESNDFTKWLSTDDLGSIYWISGKPGSGKSTFMGFLNEHRETGARLQHWSDGTQLVTANFFFWTSGSYDQRSQRGLLRYLLYQILQQRPELTAWAFPELWLKSQDTKTRVTSPPKWTVTDTMEGLRNVVELAVKESKVCFFIDGLDEFDGDKEEVVRLLKSMLEGKMGRVKICVSSRPWSVFEDAFQEVPQLKLHDLTASGMDRYAKDKLNADPKVCEILQKEPEAGRKFQEELVAKADGVFLWITLAVRSLVENGTVEDGVAGLEKKLQGLPADLDDFFCYLLFQTRPSTELADQSRIIQLVRAREDICDFTRDDSARSITSYQLAFALGVAKLPSHGPISQIPDGELIGMNEGVKAQLRDLCADLLLLQDRDPIKARFSRNKSRPDGKSPRVLAESRIGYLHRTVRDFLLDISMWNRILDNGDSSFDPHMQLLRSHVQQLRHPLEEPESHRRLDDWWPDIVLAMTHARNAQEGSHSAQFALLDDLNETLNWYWAKKESDPLDNWARNAFGAYEVRMKRKIPFHHPFLSLAAKFGLGGYLRCKLESRNFAYQAGIPVLSHAIELLIDRRKTVYPLSSPALIQTLLEQGENPNEIYQDLFGRSQTTWLLALQYVREGDRRGWISAKSRGENGTERWMEIMSTFIRHGADPDALVVADSMDPAATALDVSNMLVEKYGFQEFVEFNDLLIKSGATAVATESR</sequence>
<evidence type="ECO:0000259" key="2">
    <source>
        <dbReference type="Pfam" id="PF24883"/>
    </source>
</evidence>
<evidence type="ECO:0000313" key="5">
    <source>
        <dbReference type="Proteomes" id="UP000800041"/>
    </source>
</evidence>
<feature type="domain" description="DUF7791" evidence="3">
    <location>
        <begin position="415"/>
        <end position="510"/>
    </location>
</feature>
<dbReference type="InterPro" id="IPR027417">
    <property type="entry name" value="P-loop_NTPase"/>
</dbReference>
<keyword evidence="5" id="KW-1185">Reference proteome</keyword>
<dbReference type="EMBL" id="ML977137">
    <property type="protein sequence ID" value="KAF1992354.1"/>
    <property type="molecule type" value="Genomic_DNA"/>
</dbReference>
<evidence type="ECO:0000259" key="3">
    <source>
        <dbReference type="Pfam" id="PF25053"/>
    </source>
</evidence>
<dbReference type="OrthoDB" id="443402at2759"/>
<evidence type="ECO:0000256" key="1">
    <source>
        <dbReference type="ARBA" id="ARBA00022737"/>
    </source>
</evidence>
<name>A0A6G1HGZ6_9PEZI</name>